<dbReference type="HAMAP" id="MF_00409">
    <property type="entry name" value="LpxK"/>
    <property type="match status" value="1"/>
</dbReference>
<evidence type="ECO:0000256" key="7">
    <source>
        <dbReference type="ARBA" id="ARBA00022679"/>
    </source>
</evidence>
<evidence type="ECO:0000256" key="3">
    <source>
        <dbReference type="ARBA" id="ARBA00012071"/>
    </source>
</evidence>
<accession>A0A9X1HK61</accession>
<evidence type="ECO:0000256" key="2">
    <source>
        <dbReference type="ARBA" id="ARBA00004870"/>
    </source>
</evidence>
<name>A0A9X1HK61_9BACT</name>
<proteinExistence type="inferred from homology"/>
<dbReference type="Pfam" id="PF02606">
    <property type="entry name" value="LpxK"/>
    <property type="match status" value="1"/>
</dbReference>
<keyword evidence="9 13" id="KW-0418">Kinase</keyword>
<dbReference type="AlphaFoldDB" id="A0A9X1HK61"/>
<comment type="caution">
    <text evidence="14">The sequence shown here is derived from an EMBL/GenBank/DDBJ whole genome shotgun (WGS) entry which is preliminary data.</text>
</comment>
<evidence type="ECO:0000313" key="14">
    <source>
        <dbReference type="EMBL" id="MCA6073296.1"/>
    </source>
</evidence>
<protein>
    <recommendedName>
        <fullName evidence="4 13">Tetraacyldisaccharide 4'-kinase</fullName>
        <ecNumber evidence="3 13">2.7.1.130</ecNumber>
    </recommendedName>
    <alternativeName>
        <fullName evidence="12 13">Lipid A 4'-kinase</fullName>
    </alternativeName>
</protein>
<gene>
    <name evidence="13 14" type="primary">lpxK</name>
    <name evidence="14" type="ORF">LDX50_00360</name>
</gene>
<evidence type="ECO:0000256" key="11">
    <source>
        <dbReference type="ARBA" id="ARBA00023098"/>
    </source>
</evidence>
<dbReference type="InterPro" id="IPR003758">
    <property type="entry name" value="LpxK"/>
</dbReference>
<dbReference type="Proteomes" id="UP001139409">
    <property type="component" value="Unassembled WGS sequence"/>
</dbReference>
<dbReference type="GO" id="GO:0005886">
    <property type="term" value="C:plasma membrane"/>
    <property type="evidence" value="ECO:0007669"/>
    <property type="project" value="TreeGrafter"/>
</dbReference>
<evidence type="ECO:0000256" key="6">
    <source>
        <dbReference type="ARBA" id="ARBA00022556"/>
    </source>
</evidence>
<dbReference type="GO" id="GO:0009245">
    <property type="term" value="P:lipid A biosynthetic process"/>
    <property type="evidence" value="ECO:0007669"/>
    <property type="project" value="UniProtKB-UniRule"/>
</dbReference>
<keyword evidence="5 13" id="KW-0444">Lipid biosynthesis</keyword>
<dbReference type="NCBIfam" id="TIGR00682">
    <property type="entry name" value="lpxK"/>
    <property type="match status" value="1"/>
</dbReference>
<evidence type="ECO:0000256" key="5">
    <source>
        <dbReference type="ARBA" id="ARBA00022516"/>
    </source>
</evidence>
<evidence type="ECO:0000256" key="8">
    <source>
        <dbReference type="ARBA" id="ARBA00022741"/>
    </source>
</evidence>
<dbReference type="PANTHER" id="PTHR42724">
    <property type="entry name" value="TETRAACYLDISACCHARIDE 4'-KINASE"/>
    <property type="match status" value="1"/>
</dbReference>
<keyword evidence="10 13" id="KW-0067">ATP-binding</keyword>
<comment type="function">
    <text evidence="1 13">Transfers the gamma-phosphate of ATP to the 4'-position of a tetraacyldisaccharide 1-phosphate intermediate (termed DS-1-P) to form tetraacyldisaccharide 1,4'-bis-phosphate (lipid IVA).</text>
</comment>
<sequence length="342" mass="38998">MKFFQVLLLPFAWLYDLATRMRNYLYDSGYKTSFEFDRSVISVGNLSAGGTGKTPMVEYLIRLLQSTEKVVTLSRGYGRKTSGFRIAGSSDTAVTIGDEPMQYYSKFNVPVTVGEERAVAIPFILAEFPDTGVILLDDAFQHRPVKPQLNILLTSYQKPFFDDYVLPAGRLRESRRGAARADVIVVTKCPDDISSIRKGEMERAIHRYAPKVPVFYSRIKYGEPTGLRNPLKEVVVVTGIANPELFIRHVQERYDVVEIFRYKDHHQFRENDIKRILERAINGNADIITTEKDYMRLDNSLRGLIGEQTGLFYIPIETTFLENGREFDKMVVDAVQLHASEG</sequence>
<evidence type="ECO:0000256" key="13">
    <source>
        <dbReference type="HAMAP-Rule" id="MF_00409"/>
    </source>
</evidence>
<dbReference type="EC" id="2.7.1.130" evidence="3 13"/>
<feature type="binding site" evidence="13">
    <location>
        <begin position="47"/>
        <end position="54"/>
    </location>
    <ligand>
        <name>ATP</name>
        <dbReference type="ChEBI" id="CHEBI:30616"/>
    </ligand>
</feature>
<keyword evidence="7 13" id="KW-0808">Transferase</keyword>
<comment type="catalytic activity">
    <reaction evidence="13">
        <text>a lipid A disaccharide + ATP = a lipid IVA + ADP + H(+)</text>
        <dbReference type="Rhea" id="RHEA:67840"/>
        <dbReference type="ChEBI" id="CHEBI:15378"/>
        <dbReference type="ChEBI" id="CHEBI:30616"/>
        <dbReference type="ChEBI" id="CHEBI:176343"/>
        <dbReference type="ChEBI" id="CHEBI:176425"/>
        <dbReference type="ChEBI" id="CHEBI:456216"/>
        <dbReference type="EC" id="2.7.1.130"/>
    </reaction>
</comment>
<dbReference type="SUPFAM" id="SSF52540">
    <property type="entry name" value="P-loop containing nucleoside triphosphate hydrolases"/>
    <property type="match status" value="1"/>
</dbReference>
<evidence type="ECO:0000256" key="12">
    <source>
        <dbReference type="ARBA" id="ARBA00029757"/>
    </source>
</evidence>
<evidence type="ECO:0000256" key="4">
    <source>
        <dbReference type="ARBA" id="ARBA00016436"/>
    </source>
</evidence>
<evidence type="ECO:0000256" key="9">
    <source>
        <dbReference type="ARBA" id="ARBA00022777"/>
    </source>
</evidence>
<keyword evidence="8 13" id="KW-0547">Nucleotide-binding</keyword>
<dbReference type="PANTHER" id="PTHR42724:SF1">
    <property type="entry name" value="TETRAACYLDISACCHARIDE 4'-KINASE, MITOCHONDRIAL-RELATED"/>
    <property type="match status" value="1"/>
</dbReference>
<dbReference type="GO" id="GO:0009029">
    <property type="term" value="F:lipid-A 4'-kinase activity"/>
    <property type="evidence" value="ECO:0007669"/>
    <property type="project" value="UniProtKB-UniRule"/>
</dbReference>
<reference evidence="14" key="1">
    <citation type="submission" date="2021-09" db="EMBL/GenBank/DDBJ databases">
        <title>Fulvivirga sp. isolated from coastal sediment.</title>
        <authorList>
            <person name="Yu H."/>
        </authorList>
    </citation>
    <scope>NUCLEOTIDE SEQUENCE</scope>
    <source>
        <strain evidence="14">1062</strain>
    </source>
</reference>
<dbReference type="GO" id="GO:0009244">
    <property type="term" value="P:lipopolysaccharide core region biosynthetic process"/>
    <property type="evidence" value="ECO:0007669"/>
    <property type="project" value="TreeGrafter"/>
</dbReference>
<comment type="similarity">
    <text evidence="13">Belongs to the LpxK family.</text>
</comment>
<dbReference type="GO" id="GO:0005524">
    <property type="term" value="F:ATP binding"/>
    <property type="evidence" value="ECO:0007669"/>
    <property type="project" value="UniProtKB-UniRule"/>
</dbReference>
<dbReference type="EMBL" id="JAIXNE010000001">
    <property type="protein sequence ID" value="MCA6073296.1"/>
    <property type="molecule type" value="Genomic_DNA"/>
</dbReference>
<evidence type="ECO:0000256" key="10">
    <source>
        <dbReference type="ARBA" id="ARBA00022840"/>
    </source>
</evidence>
<dbReference type="InterPro" id="IPR027417">
    <property type="entry name" value="P-loop_NTPase"/>
</dbReference>
<evidence type="ECO:0000256" key="1">
    <source>
        <dbReference type="ARBA" id="ARBA00002274"/>
    </source>
</evidence>
<comment type="pathway">
    <text evidence="2 13">Glycolipid biosynthesis; lipid IV(A) biosynthesis; lipid IV(A) from (3R)-3-hydroxytetradecanoyl-[acyl-carrier-protein] and UDP-N-acetyl-alpha-D-glucosamine: step 6/6.</text>
</comment>
<organism evidence="14 15">
    <name type="scientific">Fulvivirga sedimenti</name>
    <dbReference type="NCBI Taxonomy" id="2879465"/>
    <lineage>
        <taxon>Bacteria</taxon>
        <taxon>Pseudomonadati</taxon>
        <taxon>Bacteroidota</taxon>
        <taxon>Cytophagia</taxon>
        <taxon>Cytophagales</taxon>
        <taxon>Fulvivirgaceae</taxon>
        <taxon>Fulvivirga</taxon>
    </lineage>
</organism>
<keyword evidence="15" id="KW-1185">Reference proteome</keyword>
<keyword evidence="6 13" id="KW-0441">Lipid A biosynthesis</keyword>
<evidence type="ECO:0000313" key="15">
    <source>
        <dbReference type="Proteomes" id="UP001139409"/>
    </source>
</evidence>
<keyword evidence="11 13" id="KW-0443">Lipid metabolism</keyword>
<dbReference type="RefSeq" id="WP_225696414.1">
    <property type="nucleotide sequence ID" value="NZ_JAIXNE010000001.1"/>
</dbReference>